<gene>
    <name evidence="3" type="ORF">FB567DRAFT_598356</name>
</gene>
<evidence type="ECO:0000256" key="1">
    <source>
        <dbReference type="SAM" id="Coils"/>
    </source>
</evidence>
<keyword evidence="2" id="KW-0812">Transmembrane</keyword>
<name>A0A8K0QTM5_9PLEO</name>
<keyword evidence="2" id="KW-1133">Transmembrane helix</keyword>
<feature type="coiled-coil region" evidence="1">
    <location>
        <begin position="138"/>
        <end position="165"/>
    </location>
</feature>
<comment type="caution">
    <text evidence="3">The sequence shown here is derived from an EMBL/GenBank/DDBJ whole genome shotgun (WGS) entry which is preliminary data.</text>
</comment>
<keyword evidence="1" id="KW-0175">Coiled coil</keyword>
<keyword evidence="4" id="KW-1185">Reference proteome</keyword>
<keyword evidence="2" id="KW-0472">Membrane</keyword>
<reference evidence="3" key="1">
    <citation type="journal article" date="2021" name="Nat. Commun.">
        <title>Genetic determinants of endophytism in the Arabidopsis root mycobiome.</title>
        <authorList>
            <person name="Mesny F."/>
            <person name="Miyauchi S."/>
            <person name="Thiergart T."/>
            <person name="Pickel B."/>
            <person name="Atanasova L."/>
            <person name="Karlsson M."/>
            <person name="Huettel B."/>
            <person name="Barry K.W."/>
            <person name="Haridas S."/>
            <person name="Chen C."/>
            <person name="Bauer D."/>
            <person name="Andreopoulos W."/>
            <person name="Pangilinan J."/>
            <person name="LaButti K."/>
            <person name="Riley R."/>
            <person name="Lipzen A."/>
            <person name="Clum A."/>
            <person name="Drula E."/>
            <person name="Henrissat B."/>
            <person name="Kohler A."/>
            <person name="Grigoriev I.V."/>
            <person name="Martin F.M."/>
            <person name="Hacquard S."/>
        </authorList>
    </citation>
    <scope>NUCLEOTIDE SEQUENCE</scope>
    <source>
        <strain evidence="3">MPI-SDFR-AT-0120</strain>
    </source>
</reference>
<protein>
    <submittedName>
        <fullName evidence="3">Uncharacterized protein</fullName>
    </submittedName>
</protein>
<accession>A0A8K0QTM5</accession>
<dbReference type="OrthoDB" id="10402625at2759"/>
<evidence type="ECO:0000256" key="2">
    <source>
        <dbReference type="SAM" id="Phobius"/>
    </source>
</evidence>
<evidence type="ECO:0000313" key="3">
    <source>
        <dbReference type="EMBL" id="KAH7070810.1"/>
    </source>
</evidence>
<dbReference type="AlphaFoldDB" id="A0A8K0QTM5"/>
<dbReference type="EMBL" id="JAGMVJ010000026">
    <property type="protein sequence ID" value="KAH7070810.1"/>
    <property type="molecule type" value="Genomic_DNA"/>
</dbReference>
<evidence type="ECO:0000313" key="4">
    <source>
        <dbReference type="Proteomes" id="UP000813461"/>
    </source>
</evidence>
<feature type="transmembrane region" description="Helical" evidence="2">
    <location>
        <begin position="46"/>
        <end position="68"/>
    </location>
</feature>
<dbReference type="Proteomes" id="UP000813461">
    <property type="component" value="Unassembled WGS sequence"/>
</dbReference>
<sequence>MAITMIPGTPAKDIFKGAEVVRETRTTTTAREAAPKRHKQRSCCSYTWLYVMLVVAIAVALAMCTAAFRGEDPIHYGKTAAHYSIFKDIRAADKHAGLEALRARRARSREMNIRWEDFFEDEPASTSFETTSDILHLLERHAKENQEATRNIELLNSKLREVEAGAMEILSLATTRFVEAEISAANYDGKMNYVLTRLHPQLPFDRFAPYAPATQAKVLGQEMQMELARFMNSHTHIFDIVDTVQESLEAEFWEFGAFSSRVRVGWIQPLGAAVCGRAKLQEMCTRAEIVRASDKEVHDQIEEFLTKGKEEYLGARQKDTEVMRAVSIGLEAMARFYDDPIRVETLDDLWMVLQQLTDKLVALVMVDEDGDRKLVR</sequence>
<organism evidence="3 4">
    <name type="scientific">Paraphoma chrysanthemicola</name>
    <dbReference type="NCBI Taxonomy" id="798071"/>
    <lineage>
        <taxon>Eukaryota</taxon>
        <taxon>Fungi</taxon>
        <taxon>Dikarya</taxon>
        <taxon>Ascomycota</taxon>
        <taxon>Pezizomycotina</taxon>
        <taxon>Dothideomycetes</taxon>
        <taxon>Pleosporomycetidae</taxon>
        <taxon>Pleosporales</taxon>
        <taxon>Pleosporineae</taxon>
        <taxon>Phaeosphaeriaceae</taxon>
        <taxon>Paraphoma</taxon>
    </lineage>
</organism>
<proteinExistence type="predicted"/>